<dbReference type="NCBIfam" id="TIGR01023">
    <property type="entry name" value="rpmG_bact"/>
    <property type="match status" value="1"/>
</dbReference>
<keyword evidence="3 5" id="KW-0687">Ribonucleoprotein</keyword>
<dbReference type="PANTHER" id="PTHR43168:SF2">
    <property type="entry name" value="LARGE RIBOSOMAL SUBUNIT PROTEIN BL33C"/>
    <property type="match status" value="1"/>
</dbReference>
<dbReference type="InterPro" id="IPR011332">
    <property type="entry name" value="Ribosomal_zn-bd"/>
</dbReference>
<organism evidence="6">
    <name type="scientific">Dissulfuribacter thermophilus</name>
    <dbReference type="NCBI Taxonomy" id="1156395"/>
    <lineage>
        <taxon>Bacteria</taxon>
        <taxon>Pseudomonadati</taxon>
        <taxon>Thermodesulfobacteriota</taxon>
        <taxon>Dissulfuribacteria</taxon>
        <taxon>Dissulfuribacterales</taxon>
        <taxon>Dissulfuribacteraceae</taxon>
        <taxon>Dissulfuribacter</taxon>
    </lineage>
</organism>
<evidence type="ECO:0000256" key="2">
    <source>
        <dbReference type="ARBA" id="ARBA00022980"/>
    </source>
</evidence>
<dbReference type="InterPro" id="IPR038584">
    <property type="entry name" value="Ribosomal_bL33_sf"/>
</dbReference>
<reference evidence="6" key="1">
    <citation type="journal article" date="2020" name="mSystems">
        <title>Genome- and Community-Level Interaction Insights into Carbon Utilization and Element Cycling Functions of Hydrothermarchaeota in Hydrothermal Sediment.</title>
        <authorList>
            <person name="Zhou Z."/>
            <person name="Liu Y."/>
            <person name="Xu W."/>
            <person name="Pan J."/>
            <person name="Luo Z.H."/>
            <person name="Li M."/>
        </authorList>
    </citation>
    <scope>NUCLEOTIDE SEQUENCE [LARGE SCALE GENOMIC DNA]</scope>
    <source>
        <strain evidence="6">HyVt-503</strain>
    </source>
</reference>
<dbReference type="GO" id="GO:1990904">
    <property type="term" value="C:ribonucleoprotein complex"/>
    <property type="evidence" value="ECO:0007669"/>
    <property type="project" value="UniProtKB-KW"/>
</dbReference>
<sequence>MREKIALQCTECKRKNYTTTKNKRTTPDKLQLKKYCPFDRRHTLHKETKIK</sequence>
<dbReference type="HAMAP" id="MF_00294">
    <property type="entry name" value="Ribosomal_bL33"/>
    <property type="match status" value="1"/>
</dbReference>
<comment type="similarity">
    <text evidence="1 5">Belongs to the bacterial ribosomal protein bL33 family.</text>
</comment>
<proteinExistence type="inferred from homology"/>
<dbReference type="GO" id="GO:0005840">
    <property type="term" value="C:ribosome"/>
    <property type="evidence" value="ECO:0007669"/>
    <property type="project" value="UniProtKB-KW"/>
</dbReference>
<accession>A0A7V2SYF3</accession>
<dbReference type="Gene3D" id="2.20.28.120">
    <property type="entry name" value="Ribosomal protein L33"/>
    <property type="match status" value="1"/>
</dbReference>
<dbReference type="NCBIfam" id="NF001860">
    <property type="entry name" value="PRK00595.1"/>
    <property type="match status" value="1"/>
</dbReference>
<dbReference type="PROSITE" id="PS00582">
    <property type="entry name" value="RIBOSOMAL_L33"/>
    <property type="match status" value="1"/>
</dbReference>
<dbReference type="InterPro" id="IPR018264">
    <property type="entry name" value="Ribosomal_bL33_CS"/>
</dbReference>
<protein>
    <recommendedName>
        <fullName evidence="4 5">Large ribosomal subunit protein bL33</fullName>
    </recommendedName>
</protein>
<dbReference type="GO" id="GO:0006412">
    <property type="term" value="P:translation"/>
    <property type="evidence" value="ECO:0007669"/>
    <property type="project" value="UniProtKB-UniRule"/>
</dbReference>
<name>A0A7V2SYF3_9BACT</name>
<dbReference type="InterPro" id="IPR001705">
    <property type="entry name" value="Ribosomal_bL33"/>
</dbReference>
<evidence type="ECO:0000313" key="6">
    <source>
        <dbReference type="EMBL" id="HFC46564.1"/>
    </source>
</evidence>
<dbReference type="NCBIfam" id="NF001764">
    <property type="entry name" value="PRK00504.1"/>
    <property type="match status" value="1"/>
</dbReference>
<dbReference type="EMBL" id="DRND01000138">
    <property type="protein sequence ID" value="HFC46564.1"/>
    <property type="molecule type" value="Genomic_DNA"/>
</dbReference>
<dbReference type="PANTHER" id="PTHR43168">
    <property type="entry name" value="50S RIBOSOMAL PROTEIN L33, CHLOROPLASTIC"/>
    <property type="match status" value="1"/>
</dbReference>
<gene>
    <name evidence="5 6" type="primary">rpmG</name>
    <name evidence="6" type="ORF">ENJ63_01635</name>
</gene>
<dbReference type="AlphaFoldDB" id="A0A7V2SYF3"/>
<evidence type="ECO:0000256" key="1">
    <source>
        <dbReference type="ARBA" id="ARBA00007596"/>
    </source>
</evidence>
<dbReference type="Pfam" id="PF00471">
    <property type="entry name" value="Ribosomal_L33"/>
    <property type="match status" value="1"/>
</dbReference>
<keyword evidence="2 5" id="KW-0689">Ribosomal protein</keyword>
<evidence type="ECO:0000256" key="4">
    <source>
        <dbReference type="ARBA" id="ARBA00035176"/>
    </source>
</evidence>
<evidence type="ECO:0000256" key="3">
    <source>
        <dbReference type="ARBA" id="ARBA00023274"/>
    </source>
</evidence>
<dbReference type="GO" id="GO:0005737">
    <property type="term" value="C:cytoplasm"/>
    <property type="evidence" value="ECO:0007669"/>
    <property type="project" value="UniProtKB-ARBA"/>
</dbReference>
<dbReference type="SUPFAM" id="SSF57829">
    <property type="entry name" value="Zn-binding ribosomal proteins"/>
    <property type="match status" value="1"/>
</dbReference>
<comment type="caution">
    <text evidence="6">The sequence shown here is derived from an EMBL/GenBank/DDBJ whole genome shotgun (WGS) entry which is preliminary data.</text>
</comment>
<evidence type="ECO:0000256" key="5">
    <source>
        <dbReference type="HAMAP-Rule" id="MF_00294"/>
    </source>
</evidence>
<dbReference type="Proteomes" id="UP000885797">
    <property type="component" value="Unassembled WGS sequence"/>
</dbReference>
<dbReference type="GO" id="GO:0003735">
    <property type="term" value="F:structural constituent of ribosome"/>
    <property type="evidence" value="ECO:0007669"/>
    <property type="project" value="InterPro"/>
</dbReference>